<proteinExistence type="predicted"/>
<dbReference type="RefSeq" id="WP_285170791.1">
    <property type="nucleotide sequence ID" value="NZ_JASPDQ010000020.1"/>
</dbReference>
<comment type="caution">
    <text evidence="1">The sequence shown here is derived from an EMBL/GenBank/DDBJ whole genome shotgun (WGS) entry which is preliminary data.</text>
</comment>
<dbReference type="Proteomes" id="UP001225576">
    <property type="component" value="Unassembled WGS sequence"/>
</dbReference>
<dbReference type="EMBL" id="JASPDQ010000020">
    <property type="protein sequence ID" value="MDK8602383.1"/>
    <property type="molecule type" value="Genomic_DNA"/>
</dbReference>
<accession>A0AAW6ZLL0</accession>
<reference evidence="1" key="1">
    <citation type="submission" date="2023-05" db="EMBL/GenBank/DDBJ databases">
        <title>Genomic Catalog of Human Bladder Bacteria.</title>
        <authorList>
            <person name="Du J."/>
        </authorList>
    </citation>
    <scope>NUCLEOTIDE SEQUENCE</scope>
    <source>
        <strain evidence="1">UMB1304A</strain>
    </source>
</reference>
<evidence type="ECO:0000313" key="2">
    <source>
        <dbReference type="Proteomes" id="UP001225576"/>
    </source>
</evidence>
<dbReference type="AlphaFoldDB" id="A0AAW6ZLL0"/>
<evidence type="ECO:0000313" key="1">
    <source>
        <dbReference type="EMBL" id="MDK8602383.1"/>
    </source>
</evidence>
<gene>
    <name evidence="1" type="ORF">QP858_07935</name>
</gene>
<organism evidence="1 2">
    <name type="scientific">Trueperella bernardiae</name>
    <dbReference type="NCBI Taxonomy" id="59561"/>
    <lineage>
        <taxon>Bacteria</taxon>
        <taxon>Bacillati</taxon>
        <taxon>Actinomycetota</taxon>
        <taxon>Actinomycetes</taxon>
        <taxon>Actinomycetales</taxon>
        <taxon>Actinomycetaceae</taxon>
        <taxon>Trueperella</taxon>
    </lineage>
</organism>
<protein>
    <submittedName>
        <fullName evidence="1">Uncharacterized protein</fullName>
    </submittedName>
</protein>
<name>A0AAW6ZLL0_9ACTO</name>
<sequence>MTPRPALEALTPALVGSTITLRSPHTQVTGLLTGFHVDGWTTCTYDGTTTVEDVNVSVRFDRHGDDWDVPVTPDMTLEIKEDDQ</sequence>